<keyword evidence="1" id="KW-0812">Transmembrane</keyword>
<evidence type="ECO:0000256" key="1">
    <source>
        <dbReference type="SAM" id="Phobius"/>
    </source>
</evidence>
<evidence type="ECO:0000313" key="4">
    <source>
        <dbReference type="Proteomes" id="UP000190667"/>
    </source>
</evidence>
<comment type="caution">
    <text evidence="3">The sequence shown here is derived from an EMBL/GenBank/DDBJ whole genome shotgun (WGS) entry which is preliminary data.</text>
</comment>
<dbReference type="GO" id="GO:0035438">
    <property type="term" value="F:cyclic-di-GMP binding"/>
    <property type="evidence" value="ECO:0007669"/>
    <property type="project" value="InterPro"/>
</dbReference>
<dbReference type="SUPFAM" id="SSF141371">
    <property type="entry name" value="PilZ domain-like"/>
    <property type="match status" value="1"/>
</dbReference>
<feature type="transmembrane region" description="Helical" evidence="1">
    <location>
        <begin position="32"/>
        <end position="50"/>
    </location>
</feature>
<dbReference type="Pfam" id="PF07238">
    <property type="entry name" value="PilZ"/>
    <property type="match status" value="1"/>
</dbReference>
<feature type="transmembrane region" description="Helical" evidence="1">
    <location>
        <begin position="110"/>
        <end position="131"/>
    </location>
</feature>
<organism evidence="3 4">
    <name type="scientific">Izhakiella australiensis</name>
    <dbReference type="NCBI Taxonomy" id="1926881"/>
    <lineage>
        <taxon>Bacteria</taxon>
        <taxon>Pseudomonadati</taxon>
        <taxon>Pseudomonadota</taxon>
        <taxon>Gammaproteobacteria</taxon>
        <taxon>Enterobacterales</taxon>
        <taxon>Erwiniaceae</taxon>
        <taxon>Izhakiella</taxon>
    </lineage>
</organism>
<keyword evidence="4" id="KW-1185">Reference proteome</keyword>
<dbReference type="InterPro" id="IPR009875">
    <property type="entry name" value="PilZ_domain"/>
</dbReference>
<dbReference type="AlphaFoldDB" id="A0A1S8Y7M6"/>
<gene>
    <name evidence="3" type="ORF">BTJ39_23520</name>
</gene>
<evidence type="ECO:0000259" key="2">
    <source>
        <dbReference type="Pfam" id="PF07238"/>
    </source>
</evidence>
<dbReference type="STRING" id="1926881.BTJ39_23520"/>
<reference evidence="3 4" key="1">
    <citation type="submission" date="2016-12" db="EMBL/GenBank/DDBJ databases">
        <title>Izhakiella australiana sp. nov. of genus Izhakiella isolated from Australian desert.</title>
        <authorList>
            <person name="Ji M."/>
        </authorList>
    </citation>
    <scope>NUCLEOTIDE SEQUENCE [LARGE SCALE GENOMIC DNA]</scope>
    <source>
        <strain evidence="3 4">D4N98</strain>
    </source>
</reference>
<dbReference type="Gene3D" id="2.40.10.220">
    <property type="entry name" value="predicted glycosyltransferase like domains"/>
    <property type="match status" value="1"/>
</dbReference>
<dbReference type="EMBL" id="MRUL01000036">
    <property type="protein sequence ID" value="OON34693.1"/>
    <property type="molecule type" value="Genomic_DNA"/>
</dbReference>
<name>A0A1S8Y7M6_9GAMM</name>
<accession>A0A1S8Y7M6</accession>
<evidence type="ECO:0000313" key="3">
    <source>
        <dbReference type="EMBL" id="OON34693.1"/>
    </source>
</evidence>
<dbReference type="Proteomes" id="UP000190667">
    <property type="component" value="Unassembled WGS sequence"/>
</dbReference>
<feature type="transmembrane region" description="Helical" evidence="1">
    <location>
        <begin position="80"/>
        <end position="98"/>
    </location>
</feature>
<keyword evidence="1" id="KW-0472">Membrane</keyword>
<keyword evidence="1" id="KW-1133">Transmembrane helix</keyword>
<proteinExistence type="predicted"/>
<protein>
    <recommendedName>
        <fullName evidence="2">PilZ domain-containing protein</fullName>
    </recommendedName>
</protein>
<sequence>MIFAYVLPHLVMSLYVNSRMNGRFRYTFWGEIYETVMSFHLVIPTLLTLISPKRGKFNVTDKGGLLDTGFFDFNIVRPHLICALLLVAGIIYGIVRALGQRWFVANPWVVALNVAWATFGLIILLAAIAVARETRQMRKSIRIDVVVPAILHYASGISLRSQTVNLSMGGVQVRAPDNRHESDPIEAVDLILRSGAINIAVSPIGADGKTIRLQFDEIPLARRRELVRVVLARADAWVRPPAPQDRPLHSLLTIIRTVFALFWLSFKDWRARRKAMRQRGRKDFA</sequence>
<feature type="domain" description="PilZ" evidence="2">
    <location>
        <begin position="137"/>
        <end position="231"/>
    </location>
</feature>
<feature type="transmembrane region" description="Helical" evidence="1">
    <location>
        <begin position="248"/>
        <end position="266"/>
    </location>
</feature>